<keyword evidence="2" id="KW-0472">Membrane</keyword>
<name>A0A8K0TM81_9PEZI</name>
<protein>
    <submittedName>
        <fullName evidence="3">Uncharacterized protein</fullName>
    </submittedName>
</protein>
<feature type="region of interest" description="Disordered" evidence="1">
    <location>
        <begin position="38"/>
        <end position="61"/>
    </location>
</feature>
<evidence type="ECO:0000313" key="3">
    <source>
        <dbReference type="EMBL" id="KAH7362781.1"/>
    </source>
</evidence>
<keyword evidence="2" id="KW-0812">Transmembrane</keyword>
<comment type="caution">
    <text evidence="3">The sequence shown here is derived from an EMBL/GenBank/DDBJ whole genome shotgun (WGS) entry which is preliminary data.</text>
</comment>
<sequence>MLSSYLSLALPKLYVYLILGGILLGAWGLAVRRKTLPRRPVSQDEKSKESPGGWTPSSFSMPRPPPYPDFSFTDTKPQPYRAFRHGPKYNVTMGLRSLNYADWIEMDNQYPKFHADKARRIAERGAQCSRTDPEALAAAYELLDELADYLPARYPSVFRRTTAGIDNLWSGESFDTTERPLREDPITICARLVQDDLAVMVPRPDGRYYLLSGSILLPGFWRLDEKFGMELAEIHTSGNVPQFRQRLETGMLKFFTRLRPEELFGRHNYFMQVDDDLAWSRSIGDEDGETGWFAVEKDKAIEHHWFRSERQTLRKLPKTGAVVFTIRTYFHPVTEVAQEPYVPGRLASAIRSWGNDVAKYKGREKYGDVLLAYLDGEHQKQVDGGLDLSKESEAHQYPW</sequence>
<organism evidence="3 4">
    <name type="scientific">Plectosphaerella cucumerina</name>
    <dbReference type="NCBI Taxonomy" id="40658"/>
    <lineage>
        <taxon>Eukaryota</taxon>
        <taxon>Fungi</taxon>
        <taxon>Dikarya</taxon>
        <taxon>Ascomycota</taxon>
        <taxon>Pezizomycotina</taxon>
        <taxon>Sordariomycetes</taxon>
        <taxon>Hypocreomycetidae</taxon>
        <taxon>Glomerellales</taxon>
        <taxon>Plectosphaerellaceae</taxon>
        <taxon>Plectosphaerella</taxon>
    </lineage>
</organism>
<feature type="transmembrane region" description="Helical" evidence="2">
    <location>
        <begin position="13"/>
        <end position="31"/>
    </location>
</feature>
<dbReference type="Proteomes" id="UP000813385">
    <property type="component" value="Unassembled WGS sequence"/>
</dbReference>
<gene>
    <name evidence="3" type="ORF">B0T11DRAFT_281390</name>
</gene>
<evidence type="ECO:0000313" key="4">
    <source>
        <dbReference type="Proteomes" id="UP000813385"/>
    </source>
</evidence>
<accession>A0A8K0TM81</accession>
<dbReference type="InterPro" id="IPR021848">
    <property type="entry name" value="HODM_asu-like"/>
</dbReference>
<keyword evidence="2" id="KW-1133">Transmembrane helix</keyword>
<keyword evidence="4" id="KW-1185">Reference proteome</keyword>
<reference evidence="3" key="1">
    <citation type="journal article" date="2021" name="Nat. Commun.">
        <title>Genetic determinants of endophytism in the Arabidopsis root mycobiome.</title>
        <authorList>
            <person name="Mesny F."/>
            <person name="Miyauchi S."/>
            <person name="Thiergart T."/>
            <person name="Pickel B."/>
            <person name="Atanasova L."/>
            <person name="Karlsson M."/>
            <person name="Huettel B."/>
            <person name="Barry K.W."/>
            <person name="Haridas S."/>
            <person name="Chen C."/>
            <person name="Bauer D."/>
            <person name="Andreopoulos W."/>
            <person name="Pangilinan J."/>
            <person name="LaButti K."/>
            <person name="Riley R."/>
            <person name="Lipzen A."/>
            <person name="Clum A."/>
            <person name="Drula E."/>
            <person name="Henrissat B."/>
            <person name="Kohler A."/>
            <person name="Grigoriev I.V."/>
            <person name="Martin F.M."/>
            <person name="Hacquard S."/>
        </authorList>
    </citation>
    <scope>NUCLEOTIDE SEQUENCE</scope>
    <source>
        <strain evidence="3">MPI-CAGE-AT-0016</strain>
    </source>
</reference>
<dbReference type="EMBL" id="JAGPXD010000003">
    <property type="protein sequence ID" value="KAH7362781.1"/>
    <property type="molecule type" value="Genomic_DNA"/>
</dbReference>
<dbReference type="AlphaFoldDB" id="A0A8K0TM81"/>
<proteinExistence type="predicted"/>
<dbReference type="Pfam" id="PF11927">
    <property type="entry name" value="HODM_asu-like"/>
    <property type="match status" value="1"/>
</dbReference>
<dbReference type="OrthoDB" id="497541at2759"/>
<evidence type="ECO:0000256" key="1">
    <source>
        <dbReference type="SAM" id="MobiDB-lite"/>
    </source>
</evidence>
<evidence type="ECO:0000256" key="2">
    <source>
        <dbReference type="SAM" id="Phobius"/>
    </source>
</evidence>